<proteinExistence type="predicted"/>
<dbReference type="EMBL" id="BJXQ01000006">
    <property type="protein sequence ID" value="GEN03237.1"/>
    <property type="molecule type" value="Genomic_DNA"/>
</dbReference>
<accession>A0A6N3T6S9</accession>
<dbReference type="RefSeq" id="WP_048845004.1">
    <property type="nucleotide sequence ID" value="NZ_BAMW01000007.1"/>
</dbReference>
<dbReference type="Proteomes" id="UP000321104">
    <property type="component" value="Unassembled WGS sequence"/>
</dbReference>
<dbReference type="EMBL" id="BAMW01000007">
    <property type="protein sequence ID" value="GAN62487.1"/>
    <property type="molecule type" value="Genomic_DNA"/>
</dbReference>
<organism evidence="2 4">
    <name type="scientific">Acetobacter indonesiensis</name>
    <dbReference type="NCBI Taxonomy" id="104101"/>
    <lineage>
        <taxon>Bacteria</taxon>
        <taxon>Pseudomonadati</taxon>
        <taxon>Pseudomonadota</taxon>
        <taxon>Alphaproteobacteria</taxon>
        <taxon>Acetobacterales</taxon>
        <taxon>Acetobacteraceae</taxon>
        <taxon>Acetobacter</taxon>
    </lineage>
</organism>
<evidence type="ECO:0000313" key="1">
    <source>
        <dbReference type="EMBL" id="GAN62487.1"/>
    </source>
</evidence>
<evidence type="ECO:0000313" key="2">
    <source>
        <dbReference type="EMBL" id="GEN03237.1"/>
    </source>
</evidence>
<reference evidence="1 3" key="1">
    <citation type="submission" date="2012-11" db="EMBL/GenBank/DDBJ databases">
        <title>Whole genome sequence of Acetobacter indonesiensis 5H-1.</title>
        <authorList>
            <person name="Azuma Y."/>
            <person name="Higashiura N."/>
            <person name="Hirakawa H."/>
            <person name="Matsushita K."/>
        </authorList>
    </citation>
    <scope>NUCLEOTIDE SEQUENCE [LARGE SCALE GENOMIC DNA]</scope>
    <source>
        <strain evidence="1 3">5H-1</strain>
    </source>
</reference>
<evidence type="ECO:0008006" key="5">
    <source>
        <dbReference type="Google" id="ProtNLM"/>
    </source>
</evidence>
<reference evidence="2 4" key="2">
    <citation type="submission" date="2019-07" db="EMBL/GenBank/DDBJ databases">
        <title>Whole genome shotgun sequence of Acetobacter indonesiensis NBRC 16471.</title>
        <authorList>
            <person name="Hosoyama A."/>
            <person name="Uohara A."/>
            <person name="Ohji S."/>
            <person name="Ichikawa N."/>
        </authorList>
    </citation>
    <scope>NUCLEOTIDE SEQUENCE [LARGE SCALE GENOMIC DNA]</scope>
    <source>
        <strain evidence="2 4">NBRC 16471</strain>
    </source>
</reference>
<protein>
    <recommendedName>
        <fullName evidence="5">GP-PDE domain-containing protein</fullName>
    </recommendedName>
</protein>
<sequence>MIIVDHRRNEIKQIHETKKQFGAEIDLRNHGDNILVTHDPFITDAPSLEEWLTHFDHSFLIANVKEEGLEDRLLSILKKHNVENYFILDESFPFIRKYALKGISNFALRVSEFEDYRTALALAHSLKDVGQNVDWIWADSFTGEPLQPDTAKALRDVGFKICAVSPELHHVAAPDTWEERVSLFQHKLQEPTFLASRPDMVCSKLVEKWEHWANINV</sequence>
<name>A0A6N3T6S9_9PROT</name>
<dbReference type="Proteomes" id="UP000032673">
    <property type="component" value="Unassembled WGS sequence"/>
</dbReference>
<comment type="caution">
    <text evidence="2">The sequence shown here is derived from an EMBL/GenBank/DDBJ whole genome shotgun (WGS) entry which is preliminary data.</text>
</comment>
<evidence type="ECO:0000313" key="4">
    <source>
        <dbReference type="Proteomes" id="UP000321104"/>
    </source>
</evidence>
<evidence type="ECO:0000313" key="3">
    <source>
        <dbReference type="Proteomes" id="UP000032673"/>
    </source>
</evidence>
<dbReference type="AlphaFoldDB" id="A0A6N3T6S9"/>
<gene>
    <name evidence="1" type="ORF">Abin_007_177</name>
    <name evidence="2" type="ORF">AIN02nite_12620</name>
</gene>
<keyword evidence="3" id="KW-1185">Reference proteome</keyword>